<dbReference type="Proteomes" id="UP000051181">
    <property type="component" value="Unassembled WGS sequence"/>
</dbReference>
<comment type="caution">
    <text evidence="6">The sequence shown here is derived from an EMBL/GenBank/DDBJ whole genome shotgun (WGS) entry which is preliminary data.</text>
</comment>
<feature type="DNA-binding region" description="H-T-H motif" evidence="4">
    <location>
        <begin position="37"/>
        <end position="56"/>
    </location>
</feature>
<protein>
    <submittedName>
        <fullName evidence="6">TetR family transcriptional regulator</fullName>
    </submittedName>
</protein>
<evidence type="ECO:0000313" key="6">
    <source>
        <dbReference type="EMBL" id="KRK17334.1"/>
    </source>
</evidence>
<evidence type="ECO:0000259" key="5">
    <source>
        <dbReference type="PROSITE" id="PS50977"/>
    </source>
</evidence>
<dbReference type="InterPro" id="IPR009057">
    <property type="entry name" value="Homeodomain-like_sf"/>
</dbReference>
<evidence type="ECO:0000256" key="4">
    <source>
        <dbReference type="PROSITE-ProRule" id="PRU00335"/>
    </source>
</evidence>
<dbReference type="PROSITE" id="PS50977">
    <property type="entry name" value="HTH_TETR_2"/>
    <property type="match status" value="1"/>
</dbReference>
<keyword evidence="3" id="KW-0804">Transcription</keyword>
<dbReference type="EMBL" id="AZCN01000024">
    <property type="protein sequence ID" value="KRK17334.1"/>
    <property type="molecule type" value="Genomic_DNA"/>
</dbReference>
<evidence type="ECO:0000256" key="1">
    <source>
        <dbReference type="ARBA" id="ARBA00023015"/>
    </source>
</evidence>
<evidence type="ECO:0000256" key="3">
    <source>
        <dbReference type="ARBA" id="ARBA00023163"/>
    </source>
</evidence>
<dbReference type="AlphaFoldDB" id="A0A0R1F6F7"/>
<accession>A0A0R1F6F7</accession>
<dbReference type="GO" id="GO:0003700">
    <property type="term" value="F:DNA-binding transcription factor activity"/>
    <property type="evidence" value="ECO:0007669"/>
    <property type="project" value="TreeGrafter"/>
</dbReference>
<name>A0A0R1F6F7_9LACO</name>
<dbReference type="PANTHER" id="PTHR30055">
    <property type="entry name" value="HTH-TYPE TRANSCRIPTIONAL REGULATOR RUTR"/>
    <property type="match status" value="1"/>
</dbReference>
<evidence type="ECO:0000313" key="7">
    <source>
        <dbReference type="Proteomes" id="UP000051181"/>
    </source>
</evidence>
<keyword evidence="2 4" id="KW-0238">DNA-binding</keyword>
<dbReference type="GO" id="GO:0000976">
    <property type="term" value="F:transcription cis-regulatory region binding"/>
    <property type="evidence" value="ECO:0007669"/>
    <property type="project" value="TreeGrafter"/>
</dbReference>
<dbReference type="Pfam" id="PF00440">
    <property type="entry name" value="TetR_N"/>
    <property type="match status" value="1"/>
</dbReference>
<feature type="domain" description="HTH tetR-type" evidence="5">
    <location>
        <begin position="14"/>
        <end position="74"/>
    </location>
</feature>
<dbReference type="PANTHER" id="PTHR30055:SF238">
    <property type="entry name" value="MYCOFACTOCIN BIOSYNTHESIS TRANSCRIPTIONAL REGULATOR MFTR-RELATED"/>
    <property type="match status" value="1"/>
</dbReference>
<dbReference type="SUPFAM" id="SSF46689">
    <property type="entry name" value="Homeodomain-like"/>
    <property type="match status" value="1"/>
</dbReference>
<sequence>MGALFMGLRERKKALKRQEIVTVAMDLFDQKGFDKVTVAEIAKQAGIAPKTLFTYFKSKDDIMFHNETILLSGIRHLIQQQTSIANLWPAFHQFTEELPTDEATQGALEAMRQLMANVIRNPELGNRRLQMWATYETQIQAALIEQRLTDSLTAQVLAHQMILVLQIMFAEEVPDDFWQARVTRIFNATSQVASLTNEVDMTL</sequence>
<dbReference type="Gene3D" id="1.10.357.10">
    <property type="entry name" value="Tetracycline Repressor, domain 2"/>
    <property type="match status" value="1"/>
</dbReference>
<dbReference type="eggNOG" id="COG1309">
    <property type="taxonomic scope" value="Bacteria"/>
</dbReference>
<proteinExistence type="predicted"/>
<dbReference type="PATRIC" id="fig|913848.6.peg.972"/>
<reference evidence="6 7" key="1">
    <citation type="journal article" date="2015" name="Genome Announc.">
        <title>Expanding the biotechnology potential of lactobacilli through comparative genomics of 213 strains and associated genera.</title>
        <authorList>
            <person name="Sun Z."/>
            <person name="Harris H.M."/>
            <person name="McCann A."/>
            <person name="Guo C."/>
            <person name="Argimon S."/>
            <person name="Zhang W."/>
            <person name="Yang X."/>
            <person name="Jeffery I.B."/>
            <person name="Cooney J.C."/>
            <person name="Kagawa T.F."/>
            <person name="Liu W."/>
            <person name="Song Y."/>
            <person name="Salvetti E."/>
            <person name="Wrobel A."/>
            <person name="Rasinkangas P."/>
            <person name="Parkhill J."/>
            <person name="Rea M.C."/>
            <person name="O'Sullivan O."/>
            <person name="Ritari J."/>
            <person name="Douillard F.P."/>
            <person name="Paul Ross R."/>
            <person name="Yang R."/>
            <person name="Briner A.E."/>
            <person name="Felis G.E."/>
            <person name="de Vos W.M."/>
            <person name="Barrangou R."/>
            <person name="Klaenhammer T.R."/>
            <person name="Caufield P.W."/>
            <person name="Cui Y."/>
            <person name="Zhang H."/>
            <person name="O'Toole P.W."/>
        </authorList>
    </citation>
    <scope>NUCLEOTIDE SEQUENCE [LARGE SCALE GENOMIC DNA]</scope>
    <source>
        <strain evidence="6 7">DSM 20001</strain>
    </source>
</reference>
<gene>
    <name evidence="6" type="ORF">FD22_GL000941</name>
</gene>
<dbReference type="InterPro" id="IPR050109">
    <property type="entry name" value="HTH-type_TetR-like_transc_reg"/>
</dbReference>
<keyword evidence="1" id="KW-0805">Transcription regulation</keyword>
<organism evidence="6 7">
    <name type="scientific">Loigolactobacillus coryniformis subsp. coryniformis KCTC 3167 = DSM 20001</name>
    <dbReference type="NCBI Taxonomy" id="913848"/>
    <lineage>
        <taxon>Bacteria</taxon>
        <taxon>Bacillati</taxon>
        <taxon>Bacillota</taxon>
        <taxon>Bacilli</taxon>
        <taxon>Lactobacillales</taxon>
        <taxon>Lactobacillaceae</taxon>
        <taxon>Loigolactobacillus</taxon>
    </lineage>
</organism>
<dbReference type="InterPro" id="IPR001647">
    <property type="entry name" value="HTH_TetR"/>
</dbReference>
<dbReference type="PRINTS" id="PR00455">
    <property type="entry name" value="HTHTETR"/>
</dbReference>
<evidence type="ECO:0000256" key="2">
    <source>
        <dbReference type="ARBA" id="ARBA00023125"/>
    </source>
</evidence>